<dbReference type="RefSeq" id="WP_071112506.1">
    <property type="nucleotide sequence ID" value="NZ_MKCS01000001.1"/>
</dbReference>
<dbReference type="EMBL" id="MKCT01000017">
    <property type="protein sequence ID" value="OHX20079.1"/>
    <property type="molecule type" value="Genomic_DNA"/>
</dbReference>
<protein>
    <recommendedName>
        <fullName evidence="1">DUF4123 domain-containing protein</fullName>
    </recommendedName>
</protein>
<name>A0A1S1X378_9NEIS</name>
<dbReference type="EMBL" id="MKCS01000001">
    <property type="protein sequence ID" value="OHX13870.1"/>
    <property type="molecule type" value="Genomic_DNA"/>
</dbReference>
<comment type="caution">
    <text evidence="2">The sequence shown here is derived from an EMBL/GenBank/DDBJ whole genome shotgun (WGS) entry which is preliminary data.</text>
</comment>
<dbReference type="OrthoDB" id="8593711at2"/>
<organism evidence="2 4">
    <name type="scientific">Chromobacterium sphagni</name>
    <dbReference type="NCBI Taxonomy" id="1903179"/>
    <lineage>
        <taxon>Bacteria</taxon>
        <taxon>Pseudomonadati</taxon>
        <taxon>Pseudomonadota</taxon>
        <taxon>Betaproteobacteria</taxon>
        <taxon>Neisseriales</taxon>
        <taxon>Chromobacteriaceae</taxon>
        <taxon>Chromobacterium</taxon>
    </lineage>
</organism>
<gene>
    <name evidence="3" type="ORF">BI344_06070</name>
    <name evidence="2" type="ORF">BI347_10385</name>
</gene>
<proteinExistence type="predicted"/>
<evidence type="ECO:0000313" key="2">
    <source>
        <dbReference type="EMBL" id="OHX13870.1"/>
    </source>
</evidence>
<evidence type="ECO:0000259" key="1">
    <source>
        <dbReference type="Pfam" id="PF13503"/>
    </source>
</evidence>
<keyword evidence="5" id="KW-1185">Reference proteome</keyword>
<dbReference type="Pfam" id="PF13503">
    <property type="entry name" value="DUF4123"/>
    <property type="match status" value="1"/>
</dbReference>
<sequence length="260" mass="29289">MMKLIHSFDTEALATLLQQDASLSENLQQYLLFDGALNPGLLKHIRLSGMPWLSVFTQSDDGDEQLMSASPLLVQWEELRYAQIQRFLMQCDGMPMVSVWRTPESLPELAARLLPWCVVKADDQHFNLRFPDTRRLVDIVGVLDDEQRGQFFGPAVLCVVPTRFGAWETLAMPREALPLAEKAVLNAEQTLALIRAGEADETLYHMQFHRAIRPEVLADCHPAVEQALSQADKNGVDAPDERYQCCLDALRDPAAFNLRG</sequence>
<feature type="domain" description="DUF4123" evidence="1">
    <location>
        <begin position="30"/>
        <end position="150"/>
    </location>
</feature>
<evidence type="ECO:0000313" key="3">
    <source>
        <dbReference type="EMBL" id="OHX20079.1"/>
    </source>
</evidence>
<dbReference type="Proteomes" id="UP000180280">
    <property type="component" value="Unassembled WGS sequence"/>
</dbReference>
<evidence type="ECO:0000313" key="5">
    <source>
        <dbReference type="Proteomes" id="UP000180280"/>
    </source>
</evidence>
<dbReference type="AlphaFoldDB" id="A0A1S1X378"/>
<dbReference type="STRING" id="1903179.BI347_10385"/>
<evidence type="ECO:0000313" key="4">
    <source>
        <dbReference type="Proteomes" id="UP000180088"/>
    </source>
</evidence>
<reference evidence="4 5" key="1">
    <citation type="submission" date="2016-09" db="EMBL/GenBank/DDBJ databases">
        <title>Chromobacterium muskegensis sp. nov., an insecticidal bacterium isolated from Sphagnum bogs.</title>
        <authorList>
            <person name="Sparks M.E."/>
            <person name="Blackburn M.B."/>
            <person name="Gundersen-Rindal D.E."/>
            <person name="Mitchell A."/>
            <person name="Farrar R."/>
            <person name="Kuhar D."/>
        </authorList>
    </citation>
    <scope>NUCLEOTIDE SEQUENCE [LARGE SCALE GENOMIC DNA]</scope>
    <source>
        <strain evidence="3 5">14B-1</strain>
        <strain evidence="2 4">37-2</strain>
    </source>
</reference>
<accession>A0A1S1X378</accession>
<dbReference type="InterPro" id="IPR025391">
    <property type="entry name" value="DUF4123"/>
</dbReference>
<dbReference type="Proteomes" id="UP000180088">
    <property type="component" value="Unassembled WGS sequence"/>
</dbReference>